<gene>
    <name evidence="2" type="ORF">PV07_04336</name>
</gene>
<dbReference type="Proteomes" id="UP000054466">
    <property type="component" value="Unassembled WGS sequence"/>
</dbReference>
<sequence>MPAAVPSTSIAPLIVTSTTGTTIQALDYLTGETSGMATVMAANYNQEKTTTKEKKRHWWSRIRKGRPCRQMETLETAQPSRSSSRGPRPLDEDMFPRRIRTNSSQSVPTVMNTQAAGDVFGEDSGLDAMAEPPVDITTAASPSSSVLTSSVDSSPRSSCSSSNNSFGSDASRTTIDGARSSMSSDRQSRASGTSVARLYEALGTRAIMKEQKKLQNYRARQGILDDRALDTVVLGGAFVIM</sequence>
<dbReference type="OrthoDB" id="4154520at2759"/>
<feature type="region of interest" description="Disordered" evidence="1">
    <location>
        <begin position="66"/>
        <end position="112"/>
    </location>
</feature>
<dbReference type="RefSeq" id="XP_016253034.1">
    <property type="nucleotide sequence ID" value="XM_016391132.1"/>
</dbReference>
<reference evidence="2 3" key="1">
    <citation type="submission" date="2015-01" db="EMBL/GenBank/DDBJ databases">
        <title>The Genome Sequence of Cladophialophora immunda CBS83496.</title>
        <authorList>
            <consortium name="The Broad Institute Genomics Platform"/>
            <person name="Cuomo C."/>
            <person name="de Hoog S."/>
            <person name="Gorbushina A."/>
            <person name="Stielow B."/>
            <person name="Teixiera M."/>
            <person name="Abouelleil A."/>
            <person name="Chapman S.B."/>
            <person name="Priest M."/>
            <person name="Young S.K."/>
            <person name="Wortman J."/>
            <person name="Nusbaum C."/>
            <person name="Birren B."/>
        </authorList>
    </citation>
    <scope>NUCLEOTIDE SEQUENCE [LARGE SCALE GENOMIC DNA]</scope>
    <source>
        <strain evidence="2 3">CBS 83496</strain>
    </source>
</reference>
<dbReference type="HOGENOM" id="CLU_1180260_0_0_1"/>
<evidence type="ECO:0000256" key="1">
    <source>
        <dbReference type="SAM" id="MobiDB-lite"/>
    </source>
</evidence>
<keyword evidence="3" id="KW-1185">Reference proteome</keyword>
<feature type="compositionally biased region" description="Polar residues" evidence="1">
    <location>
        <begin position="101"/>
        <end position="112"/>
    </location>
</feature>
<dbReference type="EMBL" id="KN847041">
    <property type="protein sequence ID" value="KIW32818.1"/>
    <property type="molecule type" value="Genomic_DNA"/>
</dbReference>
<feature type="compositionally biased region" description="Low complexity" evidence="1">
    <location>
        <begin position="179"/>
        <end position="191"/>
    </location>
</feature>
<protein>
    <submittedName>
        <fullName evidence="2">Uncharacterized protein</fullName>
    </submittedName>
</protein>
<evidence type="ECO:0000313" key="2">
    <source>
        <dbReference type="EMBL" id="KIW32818.1"/>
    </source>
</evidence>
<dbReference type="VEuPathDB" id="FungiDB:PV07_04336"/>
<accession>A0A0D2CNH8</accession>
<dbReference type="GeneID" id="27343530"/>
<evidence type="ECO:0000313" key="3">
    <source>
        <dbReference type="Proteomes" id="UP000054466"/>
    </source>
</evidence>
<feature type="compositionally biased region" description="Low complexity" evidence="1">
    <location>
        <begin position="140"/>
        <end position="172"/>
    </location>
</feature>
<organism evidence="2 3">
    <name type="scientific">Cladophialophora immunda</name>
    <dbReference type="NCBI Taxonomy" id="569365"/>
    <lineage>
        <taxon>Eukaryota</taxon>
        <taxon>Fungi</taxon>
        <taxon>Dikarya</taxon>
        <taxon>Ascomycota</taxon>
        <taxon>Pezizomycotina</taxon>
        <taxon>Eurotiomycetes</taxon>
        <taxon>Chaetothyriomycetidae</taxon>
        <taxon>Chaetothyriales</taxon>
        <taxon>Herpotrichiellaceae</taxon>
        <taxon>Cladophialophora</taxon>
    </lineage>
</organism>
<proteinExistence type="predicted"/>
<dbReference type="AlphaFoldDB" id="A0A0D2CNH8"/>
<name>A0A0D2CNH8_9EURO</name>
<feature type="region of interest" description="Disordered" evidence="1">
    <location>
        <begin position="136"/>
        <end position="193"/>
    </location>
</feature>